<comment type="caution">
    <text evidence="1">The sequence shown here is derived from an EMBL/GenBank/DDBJ whole genome shotgun (WGS) entry which is preliminary data.</text>
</comment>
<sequence length="86" mass="9629">MLIPFWMRRASLLSPSFMLQPVIKATADRESSVTPTLCHALCSGEGIYQSISGEEFRERRLINRNGRALSVGKQLDERGVCAFSQL</sequence>
<keyword evidence="2" id="KW-1185">Reference proteome</keyword>
<dbReference type="AlphaFoldDB" id="A0A5J5F439"/>
<evidence type="ECO:0000313" key="2">
    <source>
        <dbReference type="Proteomes" id="UP000326924"/>
    </source>
</evidence>
<name>A0A5J5F439_9PEZI</name>
<accession>A0A5J5F439</accession>
<dbReference type="Proteomes" id="UP000326924">
    <property type="component" value="Unassembled WGS sequence"/>
</dbReference>
<gene>
    <name evidence="1" type="ORF">FN846DRAFT_513108</name>
</gene>
<evidence type="ECO:0000313" key="1">
    <source>
        <dbReference type="EMBL" id="KAA8910823.1"/>
    </source>
</evidence>
<protein>
    <submittedName>
        <fullName evidence="1">Uncharacterized protein</fullName>
    </submittedName>
</protein>
<dbReference type="EMBL" id="VXIS01000042">
    <property type="protein sequence ID" value="KAA8910823.1"/>
    <property type="molecule type" value="Genomic_DNA"/>
</dbReference>
<dbReference type="InParanoid" id="A0A5J5F439"/>
<proteinExistence type="predicted"/>
<reference evidence="1 2" key="1">
    <citation type="submission" date="2019-09" db="EMBL/GenBank/DDBJ databases">
        <title>Draft genome of the ectomycorrhizal ascomycete Sphaerosporella brunnea.</title>
        <authorList>
            <consortium name="DOE Joint Genome Institute"/>
            <person name="Benucci G.M."/>
            <person name="Marozzi G."/>
            <person name="Antonielli L."/>
            <person name="Sanchez S."/>
            <person name="Marco P."/>
            <person name="Wang X."/>
            <person name="Falini L.B."/>
            <person name="Barry K."/>
            <person name="Haridas S."/>
            <person name="Lipzen A."/>
            <person name="Labutti K."/>
            <person name="Grigoriev I.V."/>
            <person name="Murat C."/>
            <person name="Martin F."/>
            <person name="Albertini E."/>
            <person name="Donnini D."/>
            <person name="Bonito G."/>
        </authorList>
    </citation>
    <scope>NUCLEOTIDE SEQUENCE [LARGE SCALE GENOMIC DNA]</scope>
    <source>
        <strain evidence="1 2">Sb_GMNB300</strain>
    </source>
</reference>
<organism evidence="1 2">
    <name type="scientific">Sphaerosporella brunnea</name>
    <dbReference type="NCBI Taxonomy" id="1250544"/>
    <lineage>
        <taxon>Eukaryota</taxon>
        <taxon>Fungi</taxon>
        <taxon>Dikarya</taxon>
        <taxon>Ascomycota</taxon>
        <taxon>Pezizomycotina</taxon>
        <taxon>Pezizomycetes</taxon>
        <taxon>Pezizales</taxon>
        <taxon>Pyronemataceae</taxon>
        <taxon>Sphaerosporella</taxon>
    </lineage>
</organism>